<reference evidence="4 5" key="1">
    <citation type="submission" date="2016-11" db="EMBL/GenBank/DDBJ databases">
        <authorList>
            <person name="Jaros S."/>
            <person name="Januszkiewicz K."/>
            <person name="Wedrychowicz H."/>
        </authorList>
    </citation>
    <scope>NUCLEOTIDE SEQUENCE [LARGE SCALE GENOMIC DNA]</scope>
    <source>
        <strain evidence="4 5">LMG 20594</strain>
    </source>
</reference>
<dbReference type="InterPro" id="IPR051807">
    <property type="entry name" value="Sec-metab_biosynth-assoc"/>
</dbReference>
<dbReference type="PANTHER" id="PTHR33606">
    <property type="entry name" value="PROTEIN YCII"/>
    <property type="match status" value="1"/>
</dbReference>
<dbReference type="OrthoDB" id="70894at2"/>
<dbReference type="Gene3D" id="3.30.70.1060">
    <property type="entry name" value="Dimeric alpha+beta barrel"/>
    <property type="match status" value="1"/>
</dbReference>
<evidence type="ECO:0000256" key="1">
    <source>
        <dbReference type="ARBA" id="ARBA00007689"/>
    </source>
</evidence>
<dbReference type="InterPro" id="IPR011008">
    <property type="entry name" value="Dimeric_a/b-barrel"/>
</dbReference>
<feature type="domain" description="YCII-related" evidence="2">
    <location>
        <begin position="1"/>
        <end position="86"/>
    </location>
</feature>
<evidence type="ECO:0000259" key="2">
    <source>
        <dbReference type="Pfam" id="PF03795"/>
    </source>
</evidence>
<gene>
    <name evidence="3" type="ORF">J2804_001503</name>
    <name evidence="4" type="ORF">SAMN05192548_100132</name>
</gene>
<dbReference type="AlphaFoldDB" id="A0A1M6IIX2"/>
<evidence type="ECO:0000313" key="4">
    <source>
        <dbReference type="EMBL" id="SHJ34347.1"/>
    </source>
</evidence>
<dbReference type="NCBIfam" id="NF009508">
    <property type="entry name" value="PRK12866.1"/>
    <property type="match status" value="1"/>
</dbReference>
<evidence type="ECO:0000313" key="6">
    <source>
        <dbReference type="Proteomes" id="UP001264340"/>
    </source>
</evidence>
<dbReference type="Proteomes" id="UP001264340">
    <property type="component" value="Unassembled WGS sequence"/>
</dbReference>
<keyword evidence="6" id="KW-1185">Reference proteome</keyword>
<dbReference type="InterPro" id="IPR005545">
    <property type="entry name" value="YCII"/>
</dbReference>
<dbReference type="Proteomes" id="UP000184395">
    <property type="component" value="Unassembled WGS sequence"/>
</dbReference>
<dbReference type="Pfam" id="PF03795">
    <property type="entry name" value="YCII"/>
    <property type="match status" value="1"/>
</dbReference>
<evidence type="ECO:0000313" key="5">
    <source>
        <dbReference type="Proteomes" id="UP000184395"/>
    </source>
</evidence>
<dbReference type="RefSeq" id="WP_073426647.1">
    <property type="nucleotide sequence ID" value="NZ_CADFGY010000003.1"/>
</dbReference>
<proteinExistence type="inferred from homology"/>
<evidence type="ECO:0000313" key="3">
    <source>
        <dbReference type="EMBL" id="MDR6408110.1"/>
    </source>
</evidence>
<dbReference type="KEGG" id="pts:CUJ90_08565"/>
<dbReference type="SUPFAM" id="SSF54909">
    <property type="entry name" value="Dimeric alpha+beta barrel"/>
    <property type="match status" value="1"/>
</dbReference>
<dbReference type="EMBL" id="FRAB01000001">
    <property type="protein sequence ID" value="SHJ34347.1"/>
    <property type="molecule type" value="Genomic_DNA"/>
</dbReference>
<dbReference type="PANTHER" id="PTHR33606:SF3">
    <property type="entry name" value="PROTEIN YCII"/>
    <property type="match status" value="1"/>
</dbReference>
<protein>
    <submittedName>
        <fullName evidence="3">Uncharacterized protein YciI</fullName>
    </submittedName>
</protein>
<accession>A0A1M6IIX2</accession>
<reference evidence="3 6" key="2">
    <citation type="submission" date="2023-07" db="EMBL/GenBank/DDBJ databases">
        <title>Sorghum-associated microbial communities from plants grown in Nebraska, USA.</title>
        <authorList>
            <person name="Schachtman D."/>
        </authorList>
    </citation>
    <scope>NUCLEOTIDE SEQUENCE [LARGE SCALE GENOMIC DNA]</scope>
    <source>
        <strain evidence="3 6">DS1316</strain>
    </source>
</reference>
<dbReference type="EMBL" id="JAVDRP010000003">
    <property type="protein sequence ID" value="MDR6408110.1"/>
    <property type="molecule type" value="Genomic_DNA"/>
</dbReference>
<dbReference type="GeneID" id="301978218"/>
<name>A0A1M6IIX2_9BURK</name>
<organism evidence="4 5">
    <name type="scientific">Paraburkholderia terricola</name>
    <dbReference type="NCBI Taxonomy" id="169427"/>
    <lineage>
        <taxon>Bacteria</taxon>
        <taxon>Pseudomonadati</taxon>
        <taxon>Pseudomonadota</taxon>
        <taxon>Betaproteobacteria</taxon>
        <taxon>Burkholderiales</taxon>
        <taxon>Burkholderiaceae</taxon>
        <taxon>Paraburkholderia</taxon>
    </lineage>
</organism>
<dbReference type="STRING" id="169427.SAMN05192548_100132"/>
<comment type="similarity">
    <text evidence="1">Belongs to the YciI family.</text>
</comment>
<sequence>MHYLLMYDLVPDYLERRGTYRDEHLKLAWAAVERGELLLGGALTEPADTALLLFQGDSPAAARAFAEADPYVRAGLVAQWRVREWTTVVGEGAAKPVR</sequence>